<evidence type="ECO:0000313" key="1">
    <source>
        <dbReference type="EMBL" id="KAJ6225501.1"/>
    </source>
</evidence>
<dbReference type="EMBL" id="JAPWDV010000001">
    <property type="protein sequence ID" value="KAJ6225501.1"/>
    <property type="molecule type" value="Genomic_DNA"/>
</dbReference>
<name>A0A9Q0RT54_BLOTA</name>
<accession>A0A9Q0RT54</accession>
<evidence type="ECO:0000313" key="2">
    <source>
        <dbReference type="Proteomes" id="UP001142055"/>
    </source>
</evidence>
<protein>
    <submittedName>
        <fullName evidence="1">Uncharacterized protein</fullName>
    </submittedName>
</protein>
<dbReference type="AlphaFoldDB" id="A0A9Q0RT54"/>
<proteinExistence type="predicted"/>
<reference evidence="1" key="1">
    <citation type="submission" date="2022-12" db="EMBL/GenBank/DDBJ databases">
        <title>Genome assemblies of Blomia tropicalis.</title>
        <authorList>
            <person name="Cui Y."/>
        </authorList>
    </citation>
    <scope>NUCLEOTIDE SEQUENCE</scope>
    <source>
        <tissue evidence="1">Adult mites</tissue>
    </source>
</reference>
<sequence>MNSRLSFSSDSMFECEIPDLPARNVNSISSTSTISSLASSLSSSSTSSLPLLVVFNNRYATIRFDEQNQILCYQQFDSLDRAIRKRDSMRYEISQSTYIASNAEMVIPFIDIDEMMVDFSNTIVLYMNDGHKYKLVLPSNHDMQQFKAKLLANRKYRRMVSMKGFLQPMYCYKFEPTTATNMMISSIDHVANGNVSSIGQQQVETDFEVEILKRCVESGQFEDDELLIEMQIQQMSASSCSSIARHHQSKTSLLEQCQSKRPNRSMASKIKTKLQQQLQIAKYKTYSTNQLNINHDNFSHNGKVDYHKSNLVRSISFVSLKVD</sequence>
<keyword evidence="2" id="KW-1185">Reference proteome</keyword>
<gene>
    <name evidence="1" type="ORF">RDWZM_004046</name>
</gene>
<dbReference type="Proteomes" id="UP001142055">
    <property type="component" value="Chromosome 1"/>
</dbReference>
<comment type="caution">
    <text evidence="1">The sequence shown here is derived from an EMBL/GenBank/DDBJ whole genome shotgun (WGS) entry which is preliminary data.</text>
</comment>
<organism evidence="1 2">
    <name type="scientific">Blomia tropicalis</name>
    <name type="common">Mite</name>
    <dbReference type="NCBI Taxonomy" id="40697"/>
    <lineage>
        <taxon>Eukaryota</taxon>
        <taxon>Metazoa</taxon>
        <taxon>Ecdysozoa</taxon>
        <taxon>Arthropoda</taxon>
        <taxon>Chelicerata</taxon>
        <taxon>Arachnida</taxon>
        <taxon>Acari</taxon>
        <taxon>Acariformes</taxon>
        <taxon>Sarcoptiformes</taxon>
        <taxon>Astigmata</taxon>
        <taxon>Glycyphagoidea</taxon>
        <taxon>Echimyopodidae</taxon>
        <taxon>Blomia</taxon>
    </lineage>
</organism>